<keyword evidence="2" id="KW-1185">Reference proteome</keyword>
<accession>A0A2G9Q9D3</accession>
<name>A0A2G9Q9D3_AQUCT</name>
<dbReference type="AlphaFoldDB" id="A0A2G9Q9D3"/>
<dbReference type="Proteomes" id="UP000228934">
    <property type="component" value="Unassembled WGS sequence"/>
</dbReference>
<sequence>MVSCTGDPKVLATPLVYTFFSTGSRRGEGTFLSLVSVIQEYLQYITS</sequence>
<evidence type="ECO:0000313" key="2">
    <source>
        <dbReference type="Proteomes" id="UP000228934"/>
    </source>
</evidence>
<reference evidence="2" key="1">
    <citation type="journal article" date="2017" name="Nat. Commun.">
        <title>The North American bullfrog draft genome provides insight into hormonal regulation of long noncoding RNA.</title>
        <authorList>
            <person name="Hammond S.A."/>
            <person name="Warren R.L."/>
            <person name="Vandervalk B.P."/>
            <person name="Kucuk E."/>
            <person name="Khan H."/>
            <person name="Gibb E.A."/>
            <person name="Pandoh P."/>
            <person name="Kirk H."/>
            <person name="Zhao Y."/>
            <person name="Jones M."/>
            <person name="Mungall A.J."/>
            <person name="Coope R."/>
            <person name="Pleasance S."/>
            <person name="Moore R.A."/>
            <person name="Holt R.A."/>
            <person name="Round J.M."/>
            <person name="Ohora S."/>
            <person name="Walle B.V."/>
            <person name="Veldhoen N."/>
            <person name="Helbing C.C."/>
            <person name="Birol I."/>
        </authorList>
    </citation>
    <scope>NUCLEOTIDE SEQUENCE [LARGE SCALE GENOMIC DNA]</scope>
</reference>
<organism evidence="1 2">
    <name type="scientific">Aquarana catesbeiana</name>
    <name type="common">American bullfrog</name>
    <name type="synonym">Rana catesbeiana</name>
    <dbReference type="NCBI Taxonomy" id="8400"/>
    <lineage>
        <taxon>Eukaryota</taxon>
        <taxon>Metazoa</taxon>
        <taxon>Chordata</taxon>
        <taxon>Craniata</taxon>
        <taxon>Vertebrata</taxon>
        <taxon>Euteleostomi</taxon>
        <taxon>Amphibia</taxon>
        <taxon>Batrachia</taxon>
        <taxon>Anura</taxon>
        <taxon>Neobatrachia</taxon>
        <taxon>Ranoidea</taxon>
        <taxon>Ranidae</taxon>
        <taxon>Aquarana</taxon>
    </lineage>
</organism>
<protein>
    <submittedName>
        <fullName evidence="1">Uncharacterized protein</fullName>
    </submittedName>
</protein>
<gene>
    <name evidence="1" type="ORF">AB205_0006980</name>
</gene>
<proteinExistence type="predicted"/>
<evidence type="ECO:0000313" key="1">
    <source>
        <dbReference type="EMBL" id="PIO12217.1"/>
    </source>
</evidence>
<dbReference type="EMBL" id="KZ060494">
    <property type="protein sequence ID" value="PIO12217.1"/>
    <property type="molecule type" value="Genomic_DNA"/>
</dbReference>